<dbReference type="Pfam" id="PF00135">
    <property type="entry name" value="COesterase"/>
    <property type="match status" value="1"/>
</dbReference>
<evidence type="ECO:0000259" key="7">
    <source>
        <dbReference type="Pfam" id="PF00135"/>
    </source>
</evidence>
<dbReference type="InterPro" id="IPR019826">
    <property type="entry name" value="Carboxylesterase_B_AS"/>
</dbReference>
<keyword evidence="5" id="KW-0325">Glycoprotein</keyword>
<organism evidence="8 9">
    <name type="scientific">Ignelater luminosus</name>
    <name type="common">Cucubano</name>
    <name type="synonym">Pyrophorus luminosus</name>
    <dbReference type="NCBI Taxonomy" id="2038154"/>
    <lineage>
        <taxon>Eukaryota</taxon>
        <taxon>Metazoa</taxon>
        <taxon>Ecdysozoa</taxon>
        <taxon>Arthropoda</taxon>
        <taxon>Hexapoda</taxon>
        <taxon>Insecta</taxon>
        <taxon>Pterygota</taxon>
        <taxon>Neoptera</taxon>
        <taxon>Endopterygota</taxon>
        <taxon>Coleoptera</taxon>
        <taxon>Polyphaga</taxon>
        <taxon>Elateriformia</taxon>
        <taxon>Elateroidea</taxon>
        <taxon>Elateridae</taxon>
        <taxon>Agrypninae</taxon>
        <taxon>Pyrophorini</taxon>
        <taxon>Ignelater</taxon>
    </lineage>
</organism>
<evidence type="ECO:0000313" key="8">
    <source>
        <dbReference type="EMBL" id="KAF2899651.1"/>
    </source>
</evidence>
<feature type="domain" description="Carboxylesterase type B" evidence="7">
    <location>
        <begin position="23"/>
        <end position="344"/>
    </location>
</feature>
<dbReference type="SUPFAM" id="SSF53474">
    <property type="entry name" value="alpha/beta-Hydrolases"/>
    <property type="match status" value="1"/>
</dbReference>
<dbReference type="InterPro" id="IPR029058">
    <property type="entry name" value="AB_hydrolase_fold"/>
</dbReference>
<name>A0A8K0D928_IGNLU</name>
<sequence length="352" mass="39049">MFKLIKLVRFSTIFTCAVYCYYPQVTIKFGTLRGQYLSTVTGKLFSSFTAIPYAKPPVGKLRFQISQPVEPWHGILDASRAHPVCPQENVGNNTISGNENCLYLNIYTPQVSSFSKILPVMIYFHGGSFLSGDANRNTFDPSILLDKDIVLVIPNYRLGPLGFLSCGDELLPGNNGLKDQNLAIRWTIENIISFGGNPNSITLFGQSAGGASAHFHMLSPLSKELIHGVISESGHAFSNWALASHNEGPIHSALLAEYFRCPTRTCYEIIKCLRKVDAYELIRAQNLFYEWDVHPLIPFKPVIEPNIKGAFLTEHPIDIIKSGKAANIPFLLGLNSEDGAFVSSCTSQYYLF</sequence>
<comment type="similarity">
    <text evidence="1 6">Belongs to the type-B carboxylesterase/lipase family.</text>
</comment>
<dbReference type="Proteomes" id="UP000801492">
    <property type="component" value="Unassembled WGS sequence"/>
</dbReference>
<evidence type="ECO:0000256" key="6">
    <source>
        <dbReference type="RuleBase" id="RU361235"/>
    </source>
</evidence>
<keyword evidence="3 6" id="KW-0378">Hydrolase</keyword>
<accession>A0A8K0D928</accession>
<gene>
    <name evidence="8" type="ORF">ILUMI_06511</name>
</gene>
<evidence type="ECO:0000256" key="2">
    <source>
        <dbReference type="ARBA" id="ARBA00022487"/>
    </source>
</evidence>
<evidence type="ECO:0000256" key="1">
    <source>
        <dbReference type="ARBA" id="ARBA00005964"/>
    </source>
</evidence>
<evidence type="ECO:0000313" key="9">
    <source>
        <dbReference type="Proteomes" id="UP000801492"/>
    </source>
</evidence>
<dbReference type="PROSITE" id="PS00122">
    <property type="entry name" value="CARBOXYLESTERASE_B_1"/>
    <property type="match status" value="1"/>
</dbReference>
<dbReference type="InterPro" id="IPR002018">
    <property type="entry name" value="CarbesteraseB"/>
</dbReference>
<dbReference type="AlphaFoldDB" id="A0A8K0D928"/>
<keyword evidence="2" id="KW-0719">Serine esterase</keyword>
<evidence type="ECO:0000256" key="4">
    <source>
        <dbReference type="ARBA" id="ARBA00023157"/>
    </source>
</evidence>
<evidence type="ECO:0000256" key="5">
    <source>
        <dbReference type="ARBA" id="ARBA00023180"/>
    </source>
</evidence>
<dbReference type="EC" id="3.1.1.-" evidence="6"/>
<protein>
    <recommendedName>
        <fullName evidence="6">Carboxylic ester hydrolase</fullName>
        <ecNumber evidence="6">3.1.1.-</ecNumber>
    </recommendedName>
</protein>
<dbReference type="OrthoDB" id="3200163at2759"/>
<reference evidence="8" key="1">
    <citation type="submission" date="2019-08" db="EMBL/GenBank/DDBJ databases">
        <title>The genome of the North American firefly Photinus pyralis.</title>
        <authorList>
            <consortium name="Photinus pyralis genome working group"/>
            <person name="Fallon T.R."/>
            <person name="Sander Lower S.E."/>
            <person name="Weng J.-K."/>
        </authorList>
    </citation>
    <scope>NUCLEOTIDE SEQUENCE</scope>
    <source>
        <strain evidence="8">TRF0915ILg1</strain>
        <tissue evidence="8">Whole body</tissue>
    </source>
</reference>
<dbReference type="Gene3D" id="3.40.50.1820">
    <property type="entry name" value="alpha/beta hydrolase"/>
    <property type="match status" value="1"/>
</dbReference>
<proteinExistence type="inferred from homology"/>
<comment type="caution">
    <text evidence="8">The sequence shown here is derived from an EMBL/GenBank/DDBJ whole genome shotgun (WGS) entry which is preliminary data.</text>
</comment>
<dbReference type="PANTHER" id="PTHR43142:SF1">
    <property type="entry name" value="CARBOXYLIC ESTER HYDROLASE"/>
    <property type="match status" value="1"/>
</dbReference>
<keyword evidence="9" id="KW-1185">Reference proteome</keyword>
<dbReference type="PANTHER" id="PTHR43142">
    <property type="entry name" value="CARBOXYLIC ESTER HYDROLASE"/>
    <property type="match status" value="1"/>
</dbReference>
<keyword evidence="4" id="KW-1015">Disulfide bond</keyword>
<dbReference type="EMBL" id="VTPC01002701">
    <property type="protein sequence ID" value="KAF2899651.1"/>
    <property type="molecule type" value="Genomic_DNA"/>
</dbReference>
<dbReference type="GO" id="GO:0052689">
    <property type="term" value="F:carboxylic ester hydrolase activity"/>
    <property type="evidence" value="ECO:0007669"/>
    <property type="project" value="UniProtKB-KW"/>
</dbReference>
<evidence type="ECO:0000256" key="3">
    <source>
        <dbReference type="ARBA" id="ARBA00022801"/>
    </source>
</evidence>